<dbReference type="InterPro" id="IPR023696">
    <property type="entry name" value="Ureohydrolase_dom_sf"/>
</dbReference>
<reference evidence="1 2" key="1">
    <citation type="submission" date="2024-09" db="EMBL/GenBank/DDBJ databases">
        <authorList>
            <person name="Sun Q."/>
            <person name="Mori K."/>
        </authorList>
    </citation>
    <scope>NUCLEOTIDE SEQUENCE [LARGE SCALE GENOMIC DNA]</scope>
    <source>
        <strain evidence="1 2">JCM 13503</strain>
    </source>
</reference>
<keyword evidence="2" id="KW-1185">Reference proteome</keyword>
<evidence type="ECO:0000313" key="2">
    <source>
        <dbReference type="Proteomes" id="UP001589733"/>
    </source>
</evidence>
<protein>
    <submittedName>
        <fullName evidence="1">Uncharacterized protein</fullName>
    </submittedName>
</protein>
<sequence>MSLLFPQWQGAGDLPALAQGARRLAQLTPDTSWQELPLTASEALTVQANILGHTPLLRQFWAMLTAQQPTRRCTLGGDCAAELAPIAALKARYRPELTLAWLDAHVVPECAPSSFSG</sequence>
<dbReference type="EMBL" id="JBHLYR010000073">
    <property type="protein sequence ID" value="MFB9994966.1"/>
    <property type="molecule type" value="Genomic_DNA"/>
</dbReference>
<gene>
    <name evidence="1" type="ORF">ACFFLM_23745</name>
</gene>
<dbReference type="Proteomes" id="UP001589733">
    <property type="component" value="Unassembled WGS sequence"/>
</dbReference>
<evidence type="ECO:0000313" key="1">
    <source>
        <dbReference type="EMBL" id="MFB9994966.1"/>
    </source>
</evidence>
<name>A0ABV6B5E9_9DEIO</name>
<proteinExistence type="predicted"/>
<dbReference type="Gene3D" id="3.40.800.10">
    <property type="entry name" value="Ureohydrolase domain"/>
    <property type="match status" value="1"/>
</dbReference>
<comment type="caution">
    <text evidence="1">The sequence shown here is derived from an EMBL/GenBank/DDBJ whole genome shotgun (WGS) entry which is preliminary data.</text>
</comment>
<dbReference type="SUPFAM" id="SSF52768">
    <property type="entry name" value="Arginase/deacetylase"/>
    <property type="match status" value="1"/>
</dbReference>
<accession>A0ABV6B5E9</accession>
<organism evidence="1 2">
    <name type="scientific">Deinococcus oregonensis</name>
    <dbReference type="NCBI Taxonomy" id="1805970"/>
    <lineage>
        <taxon>Bacteria</taxon>
        <taxon>Thermotogati</taxon>
        <taxon>Deinococcota</taxon>
        <taxon>Deinococci</taxon>
        <taxon>Deinococcales</taxon>
        <taxon>Deinococcaceae</taxon>
        <taxon>Deinococcus</taxon>
    </lineage>
</organism>
<dbReference type="RefSeq" id="WP_380016436.1">
    <property type="nucleotide sequence ID" value="NZ_JBHLYR010000073.1"/>
</dbReference>